<protein>
    <recommendedName>
        <fullName evidence="7">Rhodopsin domain-containing protein</fullName>
    </recommendedName>
</protein>
<evidence type="ECO:0000256" key="6">
    <source>
        <dbReference type="SAM" id="Phobius"/>
    </source>
</evidence>
<reference evidence="8 9" key="1">
    <citation type="submission" date="2016-12" db="EMBL/GenBank/DDBJ databases">
        <title>The genomes of Aspergillus section Nigri reveals drivers in fungal speciation.</title>
        <authorList>
            <consortium name="DOE Joint Genome Institute"/>
            <person name="Vesth T.C."/>
            <person name="Nybo J."/>
            <person name="Theobald S."/>
            <person name="Brandl J."/>
            <person name="Frisvad J.C."/>
            <person name="Nielsen K.F."/>
            <person name="Lyhne E.K."/>
            <person name="Kogle M.E."/>
            <person name="Kuo A."/>
            <person name="Riley R."/>
            <person name="Clum A."/>
            <person name="Nolan M."/>
            <person name="Lipzen A."/>
            <person name="Salamov A."/>
            <person name="Henrissat B."/>
            <person name="Wiebenga A."/>
            <person name="De Vries R.P."/>
            <person name="Grigoriev I.V."/>
            <person name="Mortensen U.H."/>
            <person name="Andersen M.R."/>
            <person name="Baker S.E."/>
        </authorList>
    </citation>
    <scope>NUCLEOTIDE SEQUENCE [LARGE SCALE GENOMIC DNA]</scope>
    <source>
        <strain evidence="8 9">CBS 117.55</strain>
    </source>
</reference>
<dbReference type="GO" id="GO:0016020">
    <property type="term" value="C:membrane"/>
    <property type="evidence" value="ECO:0007669"/>
    <property type="project" value="UniProtKB-SubCell"/>
</dbReference>
<sequence length="375" mass="42088">MSLSSLVGEPPSNIDLSANSTARNDAVVVSMYALAFITICFRLYSRTKVQQARIALDDWLIVAALVSGTANMACAIAGGYYGLGRHVWVVNLNEIIHMVRILFANFLLYILTVPLIKISIILSYRRLFGMQWTMWACIILSLAYWVGCTAAFLSACQPISYYWSEYEDPWGGYKRYNLYPFYIGHAVANLAGDVLILLVPIPLVWRLQLRVAQKIQILSIFLLGGFVCVASAIRIYYFTFITDVDVTWNLGNVFIWSSIEPSIGIVCACLPVLQPLFRTIINRAGAGPGPKPPPNPKTNASKGVRFAPDLMSKFHPVDESRQRRDSEAILTTTSVHVELDSMGKEGRLSDEEECLGYDLMSIKVHKDFQMREEHR</sequence>
<evidence type="ECO:0000256" key="5">
    <source>
        <dbReference type="ARBA" id="ARBA00038359"/>
    </source>
</evidence>
<dbReference type="VEuPathDB" id="FungiDB:BO70DRAFT_384888"/>
<evidence type="ECO:0000259" key="7">
    <source>
        <dbReference type="Pfam" id="PF20684"/>
    </source>
</evidence>
<feature type="domain" description="Rhodopsin" evidence="7">
    <location>
        <begin position="41"/>
        <end position="278"/>
    </location>
</feature>
<feature type="transmembrane region" description="Helical" evidence="6">
    <location>
        <begin position="253"/>
        <end position="273"/>
    </location>
</feature>
<gene>
    <name evidence="8" type="ORF">BO70DRAFT_384888</name>
</gene>
<keyword evidence="9" id="KW-1185">Reference proteome</keyword>
<dbReference type="InterPro" id="IPR049326">
    <property type="entry name" value="Rhodopsin_dom_fungi"/>
</dbReference>
<feature type="transmembrane region" description="Helical" evidence="6">
    <location>
        <begin position="217"/>
        <end position="241"/>
    </location>
</feature>
<evidence type="ECO:0000256" key="3">
    <source>
        <dbReference type="ARBA" id="ARBA00022989"/>
    </source>
</evidence>
<feature type="transmembrane region" description="Helical" evidence="6">
    <location>
        <begin position="26"/>
        <end position="44"/>
    </location>
</feature>
<comment type="similarity">
    <text evidence="5">Belongs to the SAT4 family.</text>
</comment>
<dbReference type="PANTHER" id="PTHR33048">
    <property type="entry name" value="PTH11-LIKE INTEGRAL MEMBRANE PROTEIN (AFU_ORTHOLOGUE AFUA_5G11245)"/>
    <property type="match status" value="1"/>
</dbReference>
<keyword evidence="3 6" id="KW-1133">Transmembrane helix</keyword>
<dbReference type="Pfam" id="PF20684">
    <property type="entry name" value="Fung_rhodopsin"/>
    <property type="match status" value="1"/>
</dbReference>
<keyword evidence="2 6" id="KW-0812">Transmembrane</keyword>
<evidence type="ECO:0000256" key="4">
    <source>
        <dbReference type="ARBA" id="ARBA00023136"/>
    </source>
</evidence>
<evidence type="ECO:0000256" key="1">
    <source>
        <dbReference type="ARBA" id="ARBA00004141"/>
    </source>
</evidence>
<dbReference type="PANTHER" id="PTHR33048:SF163">
    <property type="entry name" value="INTEGRAL MEMBRANE PROTEIN (AFU_ORTHOLOGUE AFUA_8G05510)"/>
    <property type="match status" value="1"/>
</dbReference>
<feature type="transmembrane region" description="Helical" evidence="6">
    <location>
        <begin position="134"/>
        <end position="163"/>
    </location>
</feature>
<dbReference type="STRING" id="1448321.A0A317WXE2"/>
<keyword evidence="4 6" id="KW-0472">Membrane</keyword>
<organism evidence="8 9">
    <name type="scientific">Aspergillus heteromorphus CBS 117.55</name>
    <dbReference type="NCBI Taxonomy" id="1448321"/>
    <lineage>
        <taxon>Eukaryota</taxon>
        <taxon>Fungi</taxon>
        <taxon>Dikarya</taxon>
        <taxon>Ascomycota</taxon>
        <taxon>Pezizomycotina</taxon>
        <taxon>Eurotiomycetes</taxon>
        <taxon>Eurotiomycetidae</taxon>
        <taxon>Eurotiales</taxon>
        <taxon>Aspergillaceae</taxon>
        <taxon>Aspergillus</taxon>
        <taxon>Aspergillus subgen. Circumdati</taxon>
    </lineage>
</organism>
<evidence type="ECO:0000313" key="8">
    <source>
        <dbReference type="EMBL" id="PWY89877.1"/>
    </source>
</evidence>
<proteinExistence type="inferred from homology"/>
<feature type="transmembrane region" description="Helical" evidence="6">
    <location>
        <begin position="56"/>
        <end position="81"/>
    </location>
</feature>
<dbReference type="Proteomes" id="UP000247233">
    <property type="component" value="Unassembled WGS sequence"/>
</dbReference>
<dbReference type="AlphaFoldDB" id="A0A317WXE2"/>
<comment type="subcellular location">
    <subcellularLocation>
        <location evidence="1">Membrane</location>
        <topology evidence="1">Multi-pass membrane protein</topology>
    </subcellularLocation>
</comment>
<name>A0A317WXE2_9EURO</name>
<dbReference type="EMBL" id="MSFL01000003">
    <property type="protein sequence ID" value="PWY89877.1"/>
    <property type="molecule type" value="Genomic_DNA"/>
</dbReference>
<feature type="transmembrane region" description="Helical" evidence="6">
    <location>
        <begin position="183"/>
        <end position="205"/>
    </location>
</feature>
<comment type="caution">
    <text evidence="8">The sequence shown here is derived from an EMBL/GenBank/DDBJ whole genome shotgun (WGS) entry which is preliminary data.</text>
</comment>
<dbReference type="RefSeq" id="XP_025402708.1">
    <property type="nucleotide sequence ID" value="XM_025545693.1"/>
</dbReference>
<accession>A0A317WXE2</accession>
<dbReference type="OrthoDB" id="5429740at2759"/>
<evidence type="ECO:0000313" key="9">
    <source>
        <dbReference type="Proteomes" id="UP000247233"/>
    </source>
</evidence>
<dbReference type="GeneID" id="37067930"/>
<evidence type="ECO:0000256" key="2">
    <source>
        <dbReference type="ARBA" id="ARBA00022692"/>
    </source>
</evidence>
<feature type="transmembrane region" description="Helical" evidence="6">
    <location>
        <begin position="101"/>
        <end position="122"/>
    </location>
</feature>
<dbReference type="InterPro" id="IPR052337">
    <property type="entry name" value="SAT4-like"/>
</dbReference>